<proteinExistence type="predicted"/>
<feature type="compositionally biased region" description="Polar residues" evidence="2">
    <location>
        <begin position="61"/>
        <end position="93"/>
    </location>
</feature>
<protein>
    <recommendedName>
        <fullName evidence="3">YSIRK Gram-positive signal peptide domain-containing protein</fullName>
    </recommendedName>
</protein>
<feature type="compositionally biased region" description="Polar residues" evidence="2">
    <location>
        <begin position="122"/>
        <end position="155"/>
    </location>
</feature>
<dbReference type="InterPro" id="IPR005877">
    <property type="entry name" value="YSIRK_signal_dom"/>
</dbReference>
<dbReference type="AlphaFoldDB" id="Q74HP2"/>
<dbReference type="Pfam" id="PF04650">
    <property type="entry name" value="YSIRK_signal"/>
    <property type="match status" value="1"/>
</dbReference>
<dbReference type="EMBL" id="AE017198">
    <property type="protein sequence ID" value="AAS09648.1"/>
    <property type="molecule type" value="Genomic_DNA"/>
</dbReference>
<dbReference type="NCBIfam" id="TIGR01168">
    <property type="entry name" value="YSIRK_signal"/>
    <property type="match status" value="1"/>
</dbReference>
<reference evidence="4 5" key="1">
    <citation type="journal article" date="2004" name="Proc. Natl. Acad. Sci. U.S.A.">
        <title>The genome sequence of the probiotic intestinal bacterium Lactobacillus johnsonii NCC 533.</title>
        <authorList>
            <person name="Pridmore R.D."/>
            <person name="Berger B."/>
            <person name="Desiere F."/>
            <person name="Vilanova D."/>
            <person name="Barretto C."/>
            <person name="Pittet A.-C."/>
            <person name="Zwahlen M.-C."/>
            <person name="Rouvet M."/>
            <person name="Altermann E."/>
            <person name="Barrangou R."/>
            <person name="Mollet B."/>
            <person name="Mercenier A."/>
            <person name="Klaenhammer T."/>
            <person name="Arigoni F."/>
            <person name="Schell M.A."/>
        </authorList>
    </citation>
    <scope>NUCLEOTIDE SEQUENCE [LARGE SCALE GENOMIC DNA]</scope>
    <source>
        <strain evidence="5">CNCM I-1225 / La1 / NCC 533</strain>
    </source>
</reference>
<evidence type="ECO:0000313" key="4">
    <source>
        <dbReference type="EMBL" id="AAS09648.1"/>
    </source>
</evidence>
<evidence type="ECO:0000256" key="2">
    <source>
        <dbReference type="SAM" id="MobiDB-lite"/>
    </source>
</evidence>
<gene>
    <name evidence="4" type="ordered locus">LJ_0573</name>
</gene>
<evidence type="ECO:0000313" key="5">
    <source>
        <dbReference type="Proteomes" id="UP000000581"/>
    </source>
</evidence>
<dbReference type="eggNOG" id="ENOG5030HS4">
    <property type="taxonomic scope" value="Bacteria"/>
</dbReference>
<organism evidence="4 5">
    <name type="scientific">Lactobacillus johnsonii (strain CNCM I-12250 / La1 / NCC 533)</name>
    <dbReference type="NCBI Taxonomy" id="257314"/>
    <lineage>
        <taxon>Bacteria</taxon>
        <taxon>Bacillati</taxon>
        <taxon>Bacillota</taxon>
        <taxon>Bacilli</taxon>
        <taxon>Lactobacillales</taxon>
        <taxon>Lactobacillaceae</taxon>
        <taxon>Lactobacillus</taxon>
    </lineage>
</organism>
<feature type="domain" description="YSIRK Gram-positive signal peptide" evidence="3">
    <location>
        <begin position="18"/>
        <end position="41"/>
    </location>
</feature>
<sequence>MVSKNNYSEKMRKIRPQKQRFSIRKFTVGAASVLIGLTFMGVNNQEAQADTTVAPEESVKVESSTASDITETMDNVVNTEEQSISTTDNQTEVMSAEENNEVENDVTASGETGNEEVKNDRSISSVETDNVDKQATNEVVTYNAESINGDTAVKN</sequence>
<feature type="region of interest" description="Disordered" evidence="2">
    <location>
        <begin position="48"/>
        <end position="155"/>
    </location>
</feature>
<dbReference type="HOGENOM" id="CLU_120913_0_0_9"/>
<dbReference type="KEGG" id="ljo:LJ_0573"/>
<dbReference type="Proteomes" id="UP000000581">
    <property type="component" value="Chromosome"/>
</dbReference>
<accession>Q74HP2</accession>
<name>Q74HP2_LACJO</name>
<keyword evidence="1" id="KW-0732">Signal</keyword>
<evidence type="ECO:0000256" key="1">
    <source>
        <dbReference type="ARBA" id="ARBA00022729"/>
    </source>
</evidence>
<evidence type="ECO:0000259" key="3">
    <source>
        <dbReference type="Pfam" id="PF04650"/>
    </source>
</evidence>